<protein>
    <submittedName>
        <fullName evidence="1">DUF1697 domain-containing protein</fullName>
    </submittedName>
</protein>
<dbReference type="Pfam" id="PF08002">
    <property type="entry name" value="DUF1697"/>
    <property type="match status" value="1"/>
</dbReference>
<organism evidence="1 2">
    <name type="scientific">Eiseniibacteriota bacterium</name>
    <dbReference type="NCBI Taxonomy" id="2212470"/>
    <lineage>
        <taxon>Bacteria</taxon>
        <taxon>Candidatus Eiseniibacteriota</taxon>
    </lineage>
</organism>
<dbReference type="EMBL" id="VBOU01000076">
    <property type="protein sequence ID" value="TMQ54160.1"/>
    <property type="molecule type" value="Genomic_DNA"/>
</dbReference>
<gene>
    <name evidence="1" type="ORF">E6K74_07250</name>
</gene>
<dbReference type="Gene3D" id="3.30.70.1280">
    <property type="entry name" value="SP0830-like domains"/>
    <property type="match status" value="1"/>
</dbReference>
<dbReference type="SUPFAM" id="SSF160379">
    <property type="entry name" value="SP0830-like"/>
    <property type="match status" value="1"/>
</dbReference>
<comment type="caution">
    <text evidence="1">The sequence shown here is derived from an EMBL/GenBank/DDBJ whole genome shotgun (WGS) entry which is preliminary data.</text>
</comment>
<accession>A0A538SS04</accession>
<dbReference type="PIRSF" id="PIRSF008502">
    <property type="entry name" value="UCP008502"/>
    <property type="match status" value="1"/>
</dbReference>
<dbReference type="Proteomes" id="UP000319829">
    <property type="component" value="Unassembled WGS sequence"/>
</dbReference>
<evidence type="ECO:0000313" key="1">
    <source>
        <dbReference type="EMBL" id="TMQ54160.1"/>
    </source>
</evidence>
<dbReference type="InterPro" id="IPR012545">
    <property type="entry name" value="DUF1697"/>
</dbReference>
<proteinExistence type="predicted"/>
<evidence type="ECO:0000313" key="2">
    <source>
        <dbReference type="Proteomes" id="UP000319829"/>
    </source>
</evidence>
<dbReference type="AlphaFoldDB" id="A0A538SS04"/>
<name>A0A538SS04_UNCEI</name>
<sequence>MSSGPRVGDLYVALLRGINVGGKNRLSMKDLVAMFAEAGCGEVLTYIQSGNVVFRATEARASRVPAAIAATISDRLGFRAPVIMRTARDLRAIARGNPFLQAGADAEALHVMFLADRPPPGKIAALDPKRSPPDEFEVRGREIYLRCPNGVGRSKLTNEYFDTKLSTTSTMRNWRTVLKLVEMAGGP</sequence>
<dbReference type="PANTHER" id="PTHR36439:SF1">
    <property type="entry name" value="DUF1697 DOMAIN-CONTAINING PROTEIN"/>
    <property type="match status" value="1"/>
</dbReference>
<reference evidence="1 2" key="1">
    <citation type="journal article" date="2019" name="Nat. Microbiol.">
        <title>Mediterranean grassland soil C-N compound turnover is dependent on rainfall and depth, and is mediated by genomically divergent microorganisms.</title>
        <authorList>
            <person name="Diamond S."/>
            <person name="Andeer P.F."/>
            <person name="Li Z."/>
            <person name="Crits-Christoph A."/>
            <person name="Burstein D."/>
            <person name="Anantharaman K."/>
            <person name="Lane K.R."/>
            <person name="Thomas B.C."/>
            <person name="Pan C."/>
            <person name="Northen T.R."/>
            <person name="Banfield J.F."/>
        </authorList>
    </citation>
    <scope>NUCLEOTIDE SEQUENCE [LARGE SCALE GENOMIC DNA]</scope>
    <source>
        <strain evidence="1">WS_4</strain>
    </source>
</reference>
<dbReference type="PANTHER" id="PTHR36439">
    <property type="entry name" value="BLL4334 PROTEIN"/>
    <property type="match status" value="1"/>
</dbReference>